<dbReference type="EMBL" id="JAGTTL010000014">
    <property type="protein sequence ID" value="KAK6313490.1"/>
    <property type="molecule type" value="Genomic_DNA"/>
</dbReference>
<keyword evidence="2" id="KW-1133">Transmembrane helix</keyword>
<name>A0AAN8QRJ2_9TELE</name>
<feature type="domain" description="Co-chaperone HscB C-terminal oligomerisation" evidence="3">
    <location>
        <begin position="15"/>
        <end position="55"/>
    </location>
</feature>
<reference evidence="4 5" key="1">
    <citation type="submission" date="2021-04" db="EMBL/GenBank/DDBJ databases">
        <authorList>
            <person name="De Guttry C."/>
            <person name="Zahm M."/>
            <person name="Klopp C."/>
            <person name="Cabau C."/>
            <person name="Louis A."/>
            <person name="Berthelot C."/>
            <person name="Parey E."/>
            <person name="Roest Crollius H."/>
            <person name="Montfort J."/>
            <person name="Robinson-Rechavi M."/>
            <person name="Bucao C."/>
            <person name="Bouchez O."/>
            <person name="Gislard M."/>
            <person name="Lluch J."/>
            <person name="Milhes M."/>
            <person name="Lampietro C."/>
            <person name="Lopez Roques C."/>
            <person name="Donnadieu C."/>
            <person name="Braasch I."/>
            <person name="Desvignes T."/>
            <person name="Postlethwait J."/>
            <person name="Bobe J."/>
            <person name="Wedekind C."/>
            <person name="Guiguen Y."/>
        </authorList>
    </citation>
    <scope>NUCLEOTIDE SEQUENCE [LARGE SCALE GENOMIC DNA]</scope>
    <source>
        <strain evidence="4">Cs_M1</strain>
        <tissue evidence="4">Blood</tissue>
    </source>
</reference>
<evidence type="ECO:0000313" key="4">
    <source>
        <dbReference type="EMBL" id="KAK6313490.1"/>
    </source>
</evidence>
<dbReference type="Proteomes" id="UP001356427">
    <property type="component" value="Unassembled WGS sequence"/>
</dbReference>
<accession>A0AAN8QRJ2</accession>
<keyword evidence="2" id="KW-0472">Membrane</keyword>
<keyword evidence="2" id="KW-0812">Transmembrane</keyword>
<feature type="transmembrane region" description="Helical" evidence="2">
    <location>
        <begin position="89"/>
        <end position="108"/>
    </location>
</feature>
<protein>
    <recommendedName>
        <fullName evidence="3">Co-chaperone HscB C-terminal oligomerisation domain-containing protein</fullName>
    </recommendedName>
</protein>
<dbReference type="Gene3D" id="1.20.1280.20">
    <property type="entry name" value="HscB, C-terminal domain"/>
    <property type="match status" value="1"/>
</dbReference>
<feature type="transmembrane region" description="Helical" evidence="2">
    <location>
        <begin position="65"/>
        <end position="83"/>
    </location>
</feature>
<keyword evidence="1" id="KW-0143">Chaperone</keyword>
<keyword evidence="5" id="KW-1185">Reference proteome</keyword>
<gene>
    <name evidence="4" type="ORF">J4Q44_G00168370</name>
</gene>
<proteinExistence type="predicted"/>
<evidence type="ECO:0000313" key="5">
    <source>
        <dbReference type="Proteomes" id="UP001356427"/>
    </source>
</evidence>
<dbReference type="GO" id="GO:0051259">
    <property type="term" value="P:protein complex oligomerization"/>
    <property type="evidence" value="ECO:0007669"/>
    <property type="project" value="InterPro"/>
</dbReference>
<dbReference type="Pfam" id="PF07743">
    <property type="entry name" value="HSCB_C"/>
    <property type="match status" value="1"/>
</dbReference>
<dbReference type="AlphaFoldDB" id="A0AAN8QRJ2"/>
<dbReference type="InterPro" id="IPR036386">
    <property type="entry name" value="HscB_C_sf"/>
</dbReference>
<sequence length="128" mass="14663">MYIEEGMDTGANPMFLMEINEALDEEQSKEELDKIGASMKDKLKDLTEQIDASLHKGMLPSDTKVLCFSPFYSLFSLLVFIQMLSDVLVSHMVELSFAFAPYTVFFLFNRRVSSCQSTFRPNEILCEH</sequence>
<evidence type="ECO:0000259" key="3">
    <source>
        <dbReference type="Pfam" id="PF07743"/>
    </source>
</evidence>
<dbReference type="InterPro" id="IPR009073">
    <property type="entry name" value="HscB_oligo_C"/>
</dbReference>
<organism evidence="4 5">
    <name type="scientific">Coregonus suidteri</name>
    <dbReference type="NCBI Taxonomy" id="861788"/>
    <lineage>
        <taxon>Eukaryota</taxon>
        <taxon>Metazoa</taxon>
        <taxon>Chordata</taxon>
        <taxon>Craniata</taxon>
        <taxon>Vertebrata</taxon>
        <taxon>Euteleostomi</taxon>
        <taxon>Actinopterygii</taxon>
        <taxon>Neopterygii</taxon>
        <taxon>Teleostei</taxon>
        <taxon>Protacanthopterygii</taxon>
        <taxon>Salmoniformes</taxon>
        <taxon>Salmonidae</taxon>
        <taxon>Coregoninae</taxon>
        <taxon>Coregonus</taxon>
    </lineage>
</organism>
<evidence type="ECO:0000256" key="1">
    <source>
        <dbReference type="ARBA" id="ARBA00023186"/>
    </source>
</evidence>
<evidence type="ECO:0000256" key="2">
    <source>
        <dbReference type="SAM" id="Phobius"/>
    </source>
</evidence>
<comment type="caution">
    <text evidence="4">The sequence shown here is derived from an EMBL/GenBank/DDBJ whole genome shotgun (WGS) entry which is preliminary data.</text>
</comment>